<evidence type="ECO:0000313" key="5">
    <source>
        <dbReference type="Proteomes" id="UP000294933"/>
    </source>
</evidence>
<proteinExistence type="predicted"/>
<evidence type="ECO:0000256" key="1">
    <source>
        <dbReference type="SAM" id="MobiDB-lite"/>
    </source>
</evidence>
<dbReference type="VEuPathDB" id="FungiDB:BD410DRAFT_325099"/>
<evidence type="ECO:0000313" key="4">
    <source>
        <dbReference type="EMBL" id="TDL27703.1"/>
    </source>
</evidence>
<name>A0A4Y7QJ87_9AGAM</name>
<protein>
    <recommendedName>
        <fullName evidence="3">DUF6535 domain-containing protein</fullName>
    </recommendedName>
</protein>
<feature type="domain" description="DUF6535" evidence="3">
    <location>
        <begin position="29"/>
        <end position="209"/>
    </location>
</feature>
<organism evidence="4 5">
    <name type="scientific">Rickenella mellea</name>
    <dbReference type="NCBI Taxonomy" id="50990"/>
    <lineage>
        <taxon>Eukaryota</taxon>
        <taxon>Fungi</taxon>
        <taxon>Dikarya</taxon>
        <taxon>Basidiomycota</taxon>
        <taxon>Agaricomycotina</taxon>
        <taxon>Agaricomycetes</taxon>
        <taxon>Hymenochaetales</taxon>
        <taxon>Rickenellaceae</taxon>
        <taxon>Rickenella</taxon>
    </lineage>
</organism>
<evidence type="ECO:0000256" key="2">
    <source>
        <dbReference type="SAM" id="Phobius"/>
    </source>
</evidence>
<dbReference type="EMBL" id="ML170158">
    <property type="protein sequence ID" value="TDL27703.1"/>
    <property type="molecule type" value="Genomic_DNA"/>
</dbReference>
<feature type="compositionally biased region" description="Basic and acidic residues" evidence="1">
    <location>
        <begin position="1"/>
        <end position="10"/>
    </location>
</feature>
<keyword evidence="5" id="KW-1185">Reference proteome</keyword>
<feature type="transmembrane region" description="Helical" evidence="2">
    <location>
        <begin position="188"/>
        <end position="209"/>
    </location>
</feature>
<feature type="transmembrane region" description="Helical" evidence="2">
    <location>
        <begin position="412"/>
        <end position="432"/>
    </location>
</feature>
<sequence>MPDTEEKGDNIRGTSNNPDIYDEPSDKMWSIYVSEAEKFDKALVESWKGDMEGLLIFAGLFSASVTAFIIESYKKLSPDSGDAMVVLLAQISSQLVAISNGTNLSITSPPPAKTSFRPTSSAVTVNILWFLSLSLGLLCALGATMVQQWARNYAQLIERRPAPNKRARIRAYLYEGIETFRVKAVVDVIPTLLHLSLFLFFTGLVVFLLPIDLRVALPMIIVLIIGVILYTTITFLPMVYKNCPYRTPLTPTLWNIMQGLSLLRYRTASGNVIRIRGKMVEGQEQLATEAIPERNERDTAALRWTLKSLADDNGLERFIDAIPAFLRSSGGTPFEVLENLMLEGLCNRTRRLFVGCHERAGLDGTLRRRRAILCMSTLRAMVTNSMKSSLGWLPSAWGDTLEALRKDNDSTVAVLAICTTATAAFHLLSFIAQDIPSKFEVAGEHAADEQFLEKMFSLIPIDELAASMVMGGGISTQLSAELIGDTLHILRNQDVLDATNRYLINCARYRTEIAKYRLQVIFDFFQFQQSLPWSFA</sequence>
<dbReference type="InterPro" id="IPR045338">
    <property type="entry name" value="DUF6535"/>
</dbReference>
<feature type="transmembrane region" description="Helical" evidence="2">
    <location>
        <begin position="127"/>
        <end position="150"/>
    </location>
</feature>
<gene>
    <name evidence="4" type="ORF">BD410DRAFT_325099</name>
</gene>
<dbReference type="OrthoDB" id="2995154at2759"/>
<dbReference type="Pfam" id="PF20153">
    <property type="entry name" value="DUF6535"/>
    <property type="match status" value="1"/>
</dbReference>
<feature type="region of interest" description="Disordered" evidence="1">
    <location>
        <begin position="1"/>
        <end position="22"/>
    </location>
</feature>
<evidence type="ECO:0000259" key="3">
    <source>
        <dbReference type="Pfam" id="PF20153"/>
    </source>
</evidence>
<dbReference type="Proteomes" id="UP000294933">
    <property type="component" value="Unassembled WGS sequence"/>
</dbReference>
<feature type="transmembrane region" description="Helical" evidence="2">
    <location>
        <begin position="215"/>
        <end position="236"/>
    </location>
</feature>
<keyword evidence="2" id="KW-0472">Membrane</keyword>
<keyword evidence="2" id="KW-1133">Transmembrane helix</keyword>
<dbReference type="STRING" id="50990.A0A4Y7QJ87"/>
<accession>A0A4Y7QJ87</accession>
<feature type="transmembrane region" description="Helical" evidence="2">
    <location>
        <begin position="53"/>
        <end position="73"/>
    </location>
</feature>
<dbReference type="AlphaFoldDB" id="A0A4Y7QJ87"/>
<keyword evidence="2" id="KW-0812">Transmembrane</keyword>
<reference evidence="4 5" key="1">
    <citation type="submission" date="2018-06" db="EMBL/GenBank/DDBJ databases">
        <title>A transcriptomic atlas of mushroom development highlights an independent origin of complex multicellularity.</title>
        <authorList>
            <consortium name="DOE Joint Genome Institute"/>
            <person name="Krizsan K."/>
            <person name="Almasi E."/>
            <person name="Merenyi Z."/>
            <person name="Sahu N."/>
            <person name="Viragh M."/>
            <person name="Koszo T."/>
            <person name="Mondo S."/>
            <person name="Kiss B."/>
            <person name="Balint B."/>
            <person name="Kues U."/>
            <person name="Barry K."/>
            <person name="Hegedus J.C."/>
            <person name="Henrissat B."/>
            <person name="Johnson J."/>
            <person name="Lipzen A."/>
            <person name="Ohm R."/>
            <person name="Nagy I."/>
            <person name="Pangilinan J."/>
            <person name="Yan J."/>
            <person name="Xiong Y."/>
            <person name="Grigoriev I.V."/>
            <person name="Hibbett D.S."/>
            <person name="Nagy L.G."/>
        </authorList>
    </citation>
    <scope>NUCLEOTIDE SEQUENCE [LARGE SCALE GENOMIC DNA]</scope>
    <source>
        <strain evidence="4 5">SZMC22713</strain>
    </source>
</reference>